<evidence type="ECO:0000313" key="5">
    <source>
        <dbReference type="Proteomes" id="UP001163285"/>
    </source>
</evidence>
<accession>A0A3G9IW39</accession>
<dbReference type="AlphaFoldDB" id="A0A3G9IW39"/>
<dbReference type="PROSITE" id="PS50977">
    <property type="entry name" value="HTH_TETR_2"/>
    <property type="match status" value="1"/>
</dbReference>
<sequence>MHPTRQKLLDTGLAIATEKGLRGLTVRELAAAAEVNLGSFVYHFGNRDAFIDELVELWYAPLYDELKSVAAKGSYSSAIAMFEATMEALIGLVARQRGFINHLFGDALAGEGAAQRFLLSLPRRHPLLLIEQVRMAQAEGSLVAGHPLQLMIFIMGSVGLPLVIAGSGRQLGWLPEEAAPFLSQIDNPEAARQRLVWALRGLRPTDMKEGEAV</sequence>
<dbReference type="InterPro" id="IPR001647">
    <property type="entry name" value="HTH_TetR"/>
</dbReference>
<gene>
    <name evidence="4" type="ORF">OJY61_07610</name>
</gene>
<keyword evidence="1" id="KW-0805">Transcription regulation</keyword>
<dbReference type="InterPro" id="IPR009057">
    <property type="entry name" value="Homeodomain-like_sf"/>
</dbReference>
<evidence type="ECO:0000313" key="4">
    <source>
        <dbReference type="EMBL" id="UZC87766.2"/>
    </source>
</evidence>
<evidence type="ECO:0000256" key="1">
    <source>
        <dbReference type="ARBA" id="ARBA00023015"/>
    </source>
</evidence>
<dbReference type="EMBL" id="CP110176">
    <property type="protein sequence ID" value="UZC87766.2"/>
    <property type="molecule type" value="Genomic_DNA"/>
</dbReference>
<dbReference type="GO" id="GO:0000976">
    <property type="term" value="F:transcription cis-regulatory region binding"/>
    <property type="evidence" value="ECO:0007669"/>
    <property type="project" value="TreeGrafter"/>
</dbReference>
<dbReference type="PANTHER" id="PTHR30055">
    <property type="entry name" value="HTH-TYPE TRANSCRIPTIONAL REGULATOR RUTR"/>
    <property type="match status" value="1"/>
</dbReference>
<keyword evidence="3" id="KW-0804">Transcription</keyword>
<dbReference type="PANTHER" id="PTHR30055:SF234">
    <property type="entry name" value="HTH-TYPE TRANSCRIPTIONAL REGULATOR BETI"/>
    <property type="match status" value="1"/>
</dbReference>
<proteinExistence type="predicted"/>
<dbReference type="InterPro" id="IPR050109">
    <property type="entry name" value="HTH-type_TetR-like_transc_reg"/>
</dbReference>
<dbReference type="SUPFAM" id="SSF46689">
    <property type="entry name" value="Homeodomain-like"/>
    <property type="match status" value="1"/>
</dbReference>
<dbReference type="GO" id="GO:0003700">
    <property type="term" value="F:DNA-binding transcription factor activity"/>
    <property type="evidence" value="ECO:0007669"/>
    <property type="project" value="TreeGrafter"/>
</dbReference>
<dbReference type="RefSeq" id="WP_102948948.1">
    <property type="nucleotide sequence ID" value="NZ_AP019195.1"/>
</dbReference>
<reference evidence="4" key="1">
    <citation type="submission" date="2023-04" db="EMBL/GenBank/DDBJ databases">
        <title>Whole Genome Sequence of Multi-drug resistant Aeromonas caviae as a gut pathogen in newborn.</title>
        <authorList>
            <person name="Jadhav S.V."/>
            <person name="Saroj S.D."/>
            <person name="Saha U.B."/>
            <person name="Sen S."/>
            <person name="Kher A."/>
        </authorList>
    </citation>
    <scope>NUCLEOTIDE SEQUENCE</scope>
    <source>
        <strain evidence="4">SVJ23</strain>
    </source>
</reference>
<dbReference type="Pfam" id="PF00440">
    <property type="entry name" value="TetR_N"/>
    <property type="match status" value="1"/>
</dbReference>
<keyword evidence="2" id="KW-0238">DNA-binding</keyword>
<protein>
    <submittedName>
        <fullName evidence="4">TetR/AcrR family transcriptional regulator</fullName>
    </submittedName>
</protein>
<evidence type="ECO:0000256" key="2">
    <source>
        <dbReference type="ARBA" id="ARBA00023125"/>
    </source>
</evidence>
<organism evidence="4 5">
    <name type="scientific">Aeromonas caviae</name>
    <name type="common">Aeromonas punctata</name>
    <dbReference type="NCBI Taxonomy" id="648"/>
    <lineage>
        <taxon>Bacteria</taxon>
        <taxon>Pseudomonadati</taxon>
        <taxon>Pseudomonadota</taxon>
        <taxon>Gammaproteobacteria</taxon>
        <taxon>Aeromonadales</taxon>
        <taxon>Aeromonadaceae</taxon>
        <taxon>Aeromonas</taxon>
    </lineage>
</organism>
<dbReference type="Gene3D" id="1.10.357.10">
    <property type="entry name" value="Tetracycline Repressor, domain 2"/>
    <property type="match status" value="1"/>
</dbReference>
<name>A0A3G9IW39_AERCA</name>
<evidence type="ECO:0000256" key="3">
    <source>
        <dbReference type="ARBA" id="ARBA00023163"/>
    </source>
</evidence>
<dbReference type="Proteomes" id="UP001163285">
    <property type="component" value="Chromosome"/>
</dbReference>